<dbReference type="AlphaFoldDB" id="A0AAE8KI04"/>
<dbReference type="Proteomes" id="UP000294065">
    <property type="component" value="Unassembled WGS sequence"/>
</dbReference>
<gene>
    <name evidence="1" type="ORF">EXD98_03250</name>
</gene>
<comment type="caution">
    <text evidence="1">The sequence shown here is derived from an EMBL/GenBank/DDBJ whole genome shotgun (WGS) entry which is preliminary data.</text>
</comment>
<accession>A0AAE8KI04</accession>
<reference evidence="1 2" key="1">
    <citation type="submission" date="2019-02" db="EMBL/GenBank/DDBJ databases">
        <title>The Batch Genome Submission of Acinetobacter spp. strains.</title>
        <authorList>
            <person name="Qin J."/>
            <person name="Hu Y."/>
            <person name="Ye H."/>
            <person name="Wei L."/>
            <person name="Feng Y."/>
            <person name="Zong Z."/>
        </authorList>
    </citation>
    <scope>NUCLEOTIDE SEQUENCE [LARGE SCALE GENOMIC DNA]</scope>
    <source>
        <strain evidence="1 2">WCHAP100012</strain>
    </source>
</reference>
<sequence length="150" mass="16987">MGDLIPLSAQKFASVYENLNSENTEDWSNAVHSCRRILQDMADIVYPAREDKIIDLGAGRTRSIKLGVDNYINRIIAYVEENSDSERFEDIVGSNIKYLGERLDAIFKAAQKGSHNIIATREEADRYVIYTYLIVGDILDLVETNKILQA</sequence>
<evidence type="ECO:0000313" key="1">
    <source>
        <dbReference type="EMBL" id="RZH32925.1"/>
    </source>
</evidence>
<protein>
    <submittedName>
        <fullName evidence="1">Uncharacterized protein</fullName>
    </submittedName>
</protein>
<dbReference type="EMBL" id="SGTH01000001">
    <property type="protein sequence ID" value="RZH32925.1"/>
    <property type="molecule type" value="Genomic_DNA"/>
</dbReference>
<evidence type="ECO:0000313" key="2">
    <source>
        <dbReference type="Proteomes" id="UP000294065"/>
    </source>
</evidence>
<name>A0AAE8KI04_ACIPI</name>
<organism evidence="1 2">
    <name type="scientific">Acinetobacter pittii</name>
    <name type="common">Acinetobacter genomosp. 3</name>
    <dbReference type="NCBI Taxonomy" id="48296"/>
    <lineage>
        <taxon>Bacteria</taxon>
        <taxon>Pseudomonadati</taxon>
        <taxon>Pseudomonadota</taxon>
        <taxon>Gammaproteobacteria</taxon>
        <taxon>Moraxellales</taxon>
        <taxon>Moraxellaceae</taxon>
        <taxon>Acinetobacter</taxon>
        <taxon>Acinetobacter calcoaceticus/baumannii complex</taxon>
    </lineage>
</organism>
<proteinExistence type="predicted"/>